<name>A0AC58UHJ2_TOBAC</name>
<sequence>MVKECPNNDMTEAMIQQTFYRGINTTNQCIVNQIAGGNFMKLSYDEACDVLEKMDDTSSAWQSRSNMPQGDPTVIHLHKELNDHGQAIAEITTTLNQLAKAQLQQVQNPRQVNAMEGVNILVNKRRQRRQQNQGNSEQFDDDCDGCQNDGYDEQSEEVKHGKNYQGQRGNSSNKQQWTPQDNWGNQQQNSGNWGNINQNNNWGNQNNNQSNQGNWNGNNNNWGNNNQGGWNNGNQGNRGQGFQRPPMYQQPNNPPSFPCQGPSSSGNDMGIIEMMFKQMMKKNADSDIQLASHNTSIRNLEVQLGQISQSLNTRPKGALPSDTVVNPKVGNNHVMAVTTRSGRGGDVNASKQKQILDDDVELQEDEVPLVVEDVVEENVNNKVRIDIQDVEGGNSK</sequence>
<reference evidence="1" key="1">
    <citation type="journal article" date="2014" name="Nat. Commun.">
        <title>The tobacco genome sequence and its comparison with those of tomato and potato.</title>
        <authorList>
            <person name="Sierro N."/>
            <person name="Battey J.N."/>
            <person name="Ouadi S."/>
            <person name="Bakaher N."/>
            <person name="Bovet L."/>
            <person name="Willig A."/>
            <person name="Goepfert S."/>
            <person name="Peitsch M.C."/>
            <person name="Ivanov N.V."/>
        </authorList>
    </citation>
    <scope>NUCLEOTIDE SEQUENCE [LARGE SCALE GENOMIC DNA]</scope>
</reference>
<gene>
    <name evidence="2" type="primary">LOC142180779</name>
</gene>
<organism evidence="1 2">
    <name type="scientific">Nicotiana tabacum</name>
    <name type="common">Common tobacco</name>
    <dbReference type="NCBI Taxonomy" id="4097"/>
    <lineage>
        <taxon>Eukaryota</taxon>
        <taxon>Viridiplantae</taxon>
        <taxon>Streptophyta</taxon>
        <taxon>Embryophyta</taxon>
        <taxon>Tracheophyta</taxon>
        <taxon>Spermatophyta</taxon>
        <taxon>Magnoliopsida</taxon>
        <taxon>eudicotyledons</taxon>
        <taxon>Gunneridae</taxon>
        <taxon>Pentapetalae</taxon>
        <taxon>asterids</taxon>
        <taxon>lamiids</taxon>
        <taxon>Solanales</taxon>
        <taxon>Solanaceae</taxon>
        <taxon>Nicotianoideae</taxon>
        <taxon>Nicotianeae</taxon>
        <taxon>Nicotiana</taxon>
    </lineage>
</organism>
<protein>
    <submittedName>
        <fullName evidence="2">Uncharacterized protein LOC142180779 isoform X2</fullName>
    </submittedName>
</protein>
<evidence type="ECO:0000313" key="1">
    <source>
        <dbReference type="Proteomes" id="UP000790787"/>
    </source>
</evidence>
<evidence type="ECO:0000313" key="2">
    <source>
        <dbReference type="RefSeq" id="XP_075108957.1"/>
    </source>
</evidence>
<keyword evidence="1" id="KW-1185">Reference proteome</keyword>
<reference evidence="2" key="2">
    <citation type="submission" date="2025-08" db="UniProtKB">
        <authorList>
            <consortium name="RefSeq"/>
        </authorList>
    </citation>
    <scope>IDENTIFICATION</scope>
    <source>
        <tissue evidence="2">Leaf</tissue>
    </source>
</reference>
<dbReference type="RefSeq" id="XP_075108957.1">
    <property type="nucleotide sequence ID" value="XM_075252856.1"/>
</dbReference>
<accession>A0AC58UHJ2</accession>
<dbReference type="Proteomes" id="UP000790787">
    <property type="component" value="Chromosome 1"/>
</dbReference>
<proteinExistence type="predicted"/>